<dbReference type="KEGG" id="goe:114828625"/>
<proteinExistence type="predicted"/>
<keyword evidence="2" id="KW-1185">Reference proteome</keyword>
<dbReference type="AlphaFoldDB" id="A0AAJ7WKE4"/>
<dbReference type="GO" id="GO:0051560">
    <property type="term" value="P:mitochondrial calcium ion homeostasis"/>
    <property type="evidence" value="ECO:0007669"/>
    <property type="project" value="InterPro"/>
</dbReference>
<dbReference type="PANTHER" id="PTHR21519:SF1">
    <property type="entry name" value="PDZ DOMAIN-CONTAINING PROTEIN 8"/>
    <property type="match status" value="1"/>
</dbReference>
<evidence type="ECO:0000313" key="2">
    <source>
        <dbReference type="Proteomes" id="UP000694867"/>
    </source>
</evidence>
<gene>
    <name evidence="3" type="primary">LOC114828625</name>
</gene>
<dbReference type="PANTHER" id="PTHR21519">
    <property type="entry name" value="PDZ DOMAIN-CONTAINING PROTEIN 8"/>
    <property type="match status" value="1"/>
</dbReference>
<organism evidence="2 3">
    <name type="scientific">Galendromus occidentalis</name>
    <name type="common">western predatory mite</name>
    <dbReference type="NCBI Taxonomy" id="34638"/>
    <lineage>
        <taxon>Eukaryota</taxon>
        <taxon>Metazoa</taxon>
        <taxon>Ecdysozoa</taxon>
        <taxon>Arthropoda</taxon>
        <taxon>Chelicerata</taxon>
        <taxon>Arachnida</taxon>
        <taxon>Acari</taxon>
        <taxon>Parasitiformes</taxon>
        <taxon>Mesostigmata</taxon>
        <taxon>Gamasina</taxon>
        <taxon>Phytoseioidea</taxon>
        <taxon>Phytoseiidae</taxon>
        <taxon>Typhlodrominae</taxon>
        <taxon>Galendromus</taxon>
    </lineage>
</organism>
<protein>
    <submittedName>
        <fullName evidence="3">Uncharacterized protein LOC114828625</fullName>
    </submittedName>
</protein>
<dbReference type="GeneID" id="114828625"/>
<sequence length="454" mass="50851">MQPFAFAFILLCASNFMGGSDSDPRGLMRGHGSLLLGALLARSVVYFLSFVQYNDYAPGVPRNCRCDGTNDASTVLSGVVKWFYSKWAESLELRKIVSSEIKNELSKQILKLRLFDFNFGELRRIALSAMQVRNVETHADTQRLKSFSMDFKIDFEGSLSLTIAGIRQIKIELNLLKFEGMARLHVGRDPCPHFYVSFHSMPLYVMPTRSSMKGTRRIIRAAARRAMQTVLRRAAILPKFRPIYVSPLGNSKLFATRCCLAWSRDMIESSLLISVDRCWNVTPAPNSKLQVLLQLSSTPLFDLSQAIFKPPISFHLKAFISDVSPLGIVLGALMADDGEAVEILKIAKGSRFEDILEPKDRIQTVNGKPVLISQNSDSELLSFAAIPLSLVLSNCCRTLSGRTSQIVPLLNPHIACWSFRPGTEIEKLFGNSEFDPRWCHGEIEMTFSWKAIAI</sequence>
<dbReference type="InterPro" id="IPR039275">
    <property type="entry name" value="PDZD8"/>
</dbReference>
<evidence type="ECO:0000313" key="3">
    <source>
        <dbReference type="RefSeq" id="XP_028969177.1"/>
    </source>
</evidence>
<accession>A0AAJ7WKE4</accession>
<dbReference type="GO" id="GO:1990456">
    <property type="term" value="P:mitochondrion-endoplasmic reticulum membrane tethering"/>
    <property type="evidence" value="ECO:0007669"/>
    <property type="project" value="InterPro"/>
</dbReference>
<dbReference type="Proteomes" id="UP000694867">
    <property type="component" value="Unplaced"/>
</dbReference>
<name>A0AAJ7WKE4_9ACAR</name>
<evidence type="ECO:0000256" key="1">
    <source>
        <dbReference type="SAM" id="SignalP"/>
    </source>
</evidence>
<dbReference type="GO" id="GO:0044233">
    <property type="term" value="C:mitochondria-associated endoplasmic reticulum membrane contact site"/>
    <property type="evidence" value="ECO:0007669"/>
    <property type="project" value="InterPro"/>
</dbReference>
<feature type="chain" id="PRO_5042577899" evidence="1">
    <location>
        <begin position="23"/>
        <end position="454"/>
    </location>
</feature>
<dbReference type="RefSeq" id="XP_028969177.1">
    <property type="nucleotide sequence ID" value="XM_029113344.1"/>
</dbReference>
<keyword evidence="1" id="KW-0732">Signal</keyword>
<dbReference type="GO" id="GO:0005739">
    <property type="term" value="C:mitochondrion"/>
    <property type="evidence" value="ECO:0007669"/>
    <property type="project" value="GOC"/>
</dbReference>
<feature type="signal peptide" evidence="1">
    <location>
        <begin position="1"/>
        <end position="22"/>
    </location>
</feature>
<reference evidence="3" key="1">
    <citation type="submission" date="2025-08" db="UniProtKB">
        <authorList>
            <consortium name="RefSeq"/>
        </authorList>
    </citation>
    <scope>IDENTIFICATION</scope>
</reference>